<dbReference type="EMBL" id="FNRF01000006">
    <property type="protein sequence ID" value="SEA87563.1"/>
    <property type="molecule type" value="Genomic_DNA"/>
</dbReference>
<dbReference type="InterPro" id="IPR011330">
    <property type="entry name" value="Glyco_hydro/deAcase_b/a-brl"/>
</dbReference>
<dbReference type="GO" id="GO:0016810">
    <property type="term" value="F:hydrolase activity, acting on carbon-nitrogen (but not peptide) bonds"/>
    <property type="evidence" value="ECO:0007669"/>
    <property type="project" value="InterPro"/>
</dbReference>
<evidence type="ECO:0000313" key="4">
    <source>
        <dbReference type="EMBL" id="SEA87563.1"/>
    </source>
</evidence>
<dbReference type="RefSeq" id="WP_410543915.1">
    <property type="nucleotide sequence ID" value="NZ_FNRF01000006.1"/>
</dbReference>
<dbReference type="PANTHER" id="PTHR34216">
    <property type="match status" value="1"/>
</dbReference>
<evidence type="ECO:0000256" key="1">
    <source>
        <dbReference type="ARBA" id="ARBA00004613"/>
    </source>
</evidence>
<reference evidence="4 5" key="1">
    <citation type="submission" date="2016-10" db="EMBL/GenBank/DDBJ databases">
        <authorList>
            <person name="de Groot N.N."/>
        </authorList>
    </citation>
    <scope>NUCLEOTIDE SEQUENCE [LARGE SCALE GENOMIC DNA]</scope>
    <source>
        <strain evidence="4 5">D31d</strain>
    </source>
</reference>
<dbReference type="SUPFAM" id="SSF88713">
    <property type="entry name" value="Glycoside hydrolase/deacetylase"/>
    <property type="match status" value="1"/>
</dbReference>
<name>A0A1H4ER63_XYLRU</name>
<evidence type="ECO:0000259" key="3">
    <source>
        <dbReference type="PROSITE" id="PS51677"/>
    </source>
</evidence>
<dbReference type="GO" id="GO:0005975">
    <property type="term" value="P:carbohydrate metabolic process"/>
    <property type="evidence" value="ECO:0007669"/>
    <property type="project" value="InterPro"/>
</dbReference>
<dbReference type="PROSITE" id="PS51677">
    <property type="entry name" value="NODB"/>
    <property type="match status" value="1"/>
</dbReference>
<gene>
    <name evidence="4" type="ORF">SAMN05216462_2910</name>
</gene>
<dbReference type="Gene3D" id="3.20.20.370">
    <property type="entry name" value="Glycoside hydrolase/deacetylase"/>
    <property type="match status" value="1"/>
</dbReference>
<protein>
    <submittedName>
        <fullName evidence="4">Polysaccharide deacetylase</fullName>
    </submittedName>
</protein>
<dbReference type="Pfam" id="PF01522">
    <property type="entry name" value="Polysacc_deac_1"/>
    <property type="match status" value="1"/>
</dbReference>
<feature type="domain" description="NodB homology" evidence="3">
    <location>
        <begin position="78"/>
        <end position="263"/>
    </location>
</feature>
<evidence type="ECO:0000256" key="2">
    <source>
        <dbReference type="ARBA" id="ARBA00022729"/>
    </source>
</evidence>
<dbReference type="Proteomes" id="UP000182257">
    <property type="component" value="Unassembled WGS sequence"/>
</dbReference>
<organism evidence="4 5">
    <name type="scientific">Xylanibacter ruminicola</name>
    <name type="common">Prevotella ruminicola</name>
    <dbReference type="NCBI Taxonomy" id="839"/>
    <lineage>
        <taxon>Bacteria</taxon>
        <taxon>Pseudomonadati</taxon>
        <taxon>Bacteroidota</taxon>
        <taxon>Bacteroidia</taxon>
        <taxon>Bacteroidales</taxon>
        <taxon>Prevotellaceae</taxon>
        <taxon>Xylanibacter</taxon>
    </lineage>
</organism>
<keyword evidence="2" id="KW-0732">Signal</keyword>
<dbReference type="GO" id="GO:0005576">
    <property type="term" value="C:extracellular region"/>
    <property type="evidence" value="ECO:0007669"/>
    <property type="project" value="UniProtKB-SubCell"/>
</dbReference>
<dbReference type="PANTHER" id="PTHR34216:SF3">
    <property type="entry name" value="POLY-BETA-1,6-N-ACETYL-D-GLUCOSAMINE N-DEACETYLASE"/>
    <property type="match status" value="1"/>
</dbReference>
<dbReference type="InterPro" id="IPR002509">
    <property type="entry name" value="NODB_dom"/>
</dbReference>
<comment type="subcellular location">
    <subcellularLocation>
        <location evidence="1">Secreted</location>
    </subcellularLocation>
</comment>
<dbReference type="AlphaFoldDB" id="A0A1H4ER63"/>
<proteinExistence type="predicted"/>
<dbReference type="InterPro" id="IPR051398">
    <property type="entry name" value="Polysacch_Deacetylase"/>
</dbReference>
<dbReference type="CDD" id="cd10918">
    <property type="entry name" value="CE4_NodB_like_5s_6s"/>
    <property type="match status" value="1"/>
</dbReference>
<sequence length="263" mass="30788">MNVRKIARDIYLSLIGSFSKPSPYIHILNGHMVDWHHDVEADGERFAKLLEKLHERCDFVNFEKAVSLVVNHEKVNKPTIAFSFDDGWRDCYTQIAPQLEKYGVNAMFFINPNFANAAENGDDQYIKNFTVNTTKSPGKLPMTWKQMADLQKRGFLIGAHTMDHYCINGDNVDELEYQIGICRKVIEEKLGTDCEYFAFPYGRLEHANPKSIDIACKYYKYVFSQSDYKHYFSFKGKVINRRHFEPFWPINHVNYFLSCKKTY</sequence>
<accession>A0A1H4ER63</accession>
<evidence type="ECO:0000313" key="5">
    <source>
        <dbReference type="Proteomes" id="UP000182257"/>
    </source>
</evidence>